<dbReference type="Proteomes" id="UP000029567">
    <property type="component" value="Unassembled WGS sequence"/>
</dbReference>
<evidence type="ECO:0000313" key="1">
    <source>
        <dbReference type="EMBL" id="KGG86182.1"/>
    </source>
</evidence>
<name>A0A0E3B9S1_9BURK</name>
<comment type="caution">
    <text evidence="1">The sequence shown here is derived from an EMBL/GenBank/DDBJ whole genome shotgun (WGS) entry which is preliminary data.</text>
</comment>
<accession>A0A0E3B9S1</accession>
<reference evidence="1 2" key="1">
    <citation type="submission" date="2013-09" db="EMBL/GenBank/DDBJ databases">
        <title>High correlation between genotypes and phenotypes of environmental bacteria Comamonas testosteroni strains.</title>
        <authorList>
            <person name="Liu L."/>
            <person name="Zhu W."/>
            <person name="Xia X."/>
            <person name="Xu B."/>
            <person name="Luo M."/>
            <person name="Wang G."/>
        </authorList>
    </citation>
    <scope>NUCLEOTIDE SEQUENCE [LARGE SCALE GENOMIC DNA]</scope>
    <source>
        <strain evidence="1 2">JL14</strain>
    </source>
</reference>
<evidence type="ECO:0000313" key="2">
    <source>
        <dbReference type="Proteomes" id="UP000029567"/>
    </source>
</evidence>
<proteinExistence type="predicted"/>
<dbReference type="EMBL" id="AWTN01000114">
    <property type="protein sequence ID" value="KGG86182.1"/>
    <property type="molecule type" value="Genomic_DNA"/>
</dbReference>
<organism evidence="1 2">
    <name type="scientific">Comamonas thiooxydans</name>
    <dbReference type="NCBI Taxonomy" id="363952"/>
    <lineage>
        <taxon>Bacteria</taxon>
        <taxon>Pseudomonadati</taxon>
        <taxon>Pseudomonadota</taxon>
        <taxon>Betaproteobacteria</taxon>
        <taxon>Burkholderiales</taxon>
        <taxon>Comamonadaceae</taxon>
        <taxon>Comamonas</taxon>
    </lineage>
</organism>
<sequence length="147" mass="15648">MSSPSHSTANIGRLHFDADTLAAMDEIAALVLAYQSLSGMVATFKNATKLDHGEAKPHAEKVLLAIKLTAAALQNAIFTVKKSKRTDKLAAARQQHLQLILEAAPSAQWLAEKVSATVGGNEIDVRVLATLRNISSAWTQSSQCAAK</sequence>
<gene>
    <name evidence="1" type="ORF">P245_20915</name>
</gene>
<protein>
    <submittedName>
        <fullName evidence="1">Uncharacterized protein</fullName>
    </submittedName>
</protein>
<dbReference type="RefSeq" id="WP_034382162.1">
    <property type="nucleotide sequence ID" value="NZ_AWTN01000114.1"/>
</dbReference>
<dbReference type="AlphaFoldDB" id="A0A0E3B9S1"/>